<evidence type="ECO:0000313" key="2">
    <source>
        <dbReference type="EMBL" id="TNN02901.1"/>
    </source>
</evidence>
<proteinExistence type="predicted"/>
<name>A0A4Z2CFF6_9TELE</name>
<accession>A0A4Z2CFF6</accession>
<organism evidence="2 3">
    <name type="scientific">Takifugu bimaculatus</name>
    <dbReference type="NCBI Taxonomy" id="433685"/>
    <lineage>
        <taxon>Eukaryota</taxon>
        <taxon>Metazoa</taxon>
        <taxon>Chordata</taxon>
        <taxon>Craniata</taxon>
        <taxon>Vertebrata</taxon>
        <taxon>Euteleostomi</taxon>
        <taxon>Actinopterygii</taxon>
        <taxon>Neopterygii</taxon>
        <taxon>Teleostei</taxon>
        <taxon>Neoteleostei</taxon>
        <taxon>Acanthomorphata</taxon>
        <taxon>Eupercaria</taxon>
        <taxon>Tetraodontiformes</taxon>
        <taxon>Tetradontoidea</taxon>
        <taxon>Tetraodontidae</taxon>
        <taxon>Takifugu</taxon>
    </lineage>
</organism>
<evidence type="ECO:0000313" key="3">
    <source>
        <dbReference type="Proteomes" id="UP000516260"/>
    </source>
</evidence>
<evidence type="ECO:0000256" key="1">
    <source>
        <dbReference type="SAM" id="MobiDB-lite"/>
    </source>
</evidence>
<dbReference type="EMBL" id="SWLE01000002">
    <property type="protein sequence ID" value="TNN02901.1"/>
    <property type="molecule type" value="Genomic_DNA"/>
</dbReference>
<feature type="region of interest" description="Disordered" evidence="1">
    <location>
        <begin position="84"/>
        <end position="105"/>
    </location>
</feature>
<dbReference type="SUPFAM" id="SSF118359">
    <property type="entry name" value="Expressed protein At2g23090/F21P24.15"/>
    <property type="match status" value="1"/>
</dbReference>
<gene>
    <name evidence="2" type="ORF">fugu_010388</name>
</gene>
<keyword evidence="3" id="KW-1185">Reference proteome</keyword>
<comment type="caution">
    <text evidence="2">The sequence shown here is derived from an EMBL/GenBank/DDBJ whole genome shotgun (WGS) entry which is preliminary data.</text>
</comment>
<dbReference type="AlphaFoldDB" id="A0A4Z2CFF6"/>
<reference evidence="2 3" key="1">
    <citation type="submission" date="2019-04" db="EMBL/GenBank/DDBJ databases">
        <title>The sequence and de novo assembly of Takifugu bimaculatus genome using PacBio and Hi-C technologies.</title>
        <authorList>
            <person name="Xu P."/>
            <person name="Liu B."/>
            <person name="Zhou Z."/>
        </authorList>
    </citation>
    <scope>NUCLEOTIDE SEQUENCE [LARGE SCALE GENOMIC DNA]</scope>
    <source>
        <strain evidence="2">TB-2018</strain>
        <tissue evidence="2">Muscle</tissue>
    </source>
</reference>
<dbReference type="Proteomes" id="UP000516260">
    <property type="component" value="Chromosome 10"/>
</dbReference>
<sequence length="105" mass="12638">MEVHDHLKCTPYDFRPTVIKSVALCRLLNHFIYTTNDQILIFMVSLRRRYLMNEFLRHCYFLNADFPPFKCFFQTQMPDPKTFKQHFESKHPKSPMPPELVNVEA</sequence>
<protein>
    <submittedName>
        <fullName evidence="2">Uncharacterized protein</fullName>
    </submittedName>
</protein>